<name>A0A370BFM0_9ACTN</name>
<sequence>MPVGVVVTIVRVEPTREQTAVRLLLILDRLGDPCAAGDGAPPTAVRVIQAQRKLAKLDFLVRNPDYLADQIITACEQGRLTKERLLDARAVLEEREPELHTYRMLRNRHGAYEPMNNALAVLRHPGLIQVVRAGKSSDTHVRRRDYYLLAAGAEFAQRLRTEVPVLAWYDQQILYVRMVAEGMSAEELKALQYEHAEYAGTPVGQVIAGISERVRARLAAALEREGLA</sequence>
<comment type="caution">
    <text evidence="1">The sequence shown here is derived from an EMBL/GenBank/DDBJ whole genome shotgun (WGS) entry which is preliminary data.</text>
</comment>
<evidence type="ECO:0000313" key="2">
    <source>
        <dbReference type="Proteomes" id="UP000253741"/>
    </source>
</evidence>
<dbReference type="EMBL" id="QQNA01000033">
    <property type="protein sequence ID" value="RDG39064.1"/>
    <property type="molecule type" value="Genomic_DNA"/>
</dbReference>
<dbReference type="Proteomes" id="UP000253741">
    <property type="component" value="Unassembled WGS sequence"/>
</dbReference>
<protein>
    <submittedName>
        <fullName evidence="1">Uncharacterized protein</fullName>
    </submittedName>
</protein>
<organism evidence="1 2">
    <name type="scientific">Streptomyces corynorhini</name>
    <dbReference type="NCBI Taxonomy" id="2282652"/>
    <lineage>
        <taxon>Bacteria</taxon>
        <taxon>Bacillati</taxon>
        <taxon>Actinomycetota</taxon>
        <taxon>Actinomycetes</taxon>
        <taxon>Kitasatosporales</taxon>
        <taxon>Streptomycetaceae</taxon>
        <taxon>Streptomyces</taxon>
    </lineage>
</organism>
<gene>
    <name evidence="1" type="ORF">DVH02_05830</name>
</gene>
<reference evidence="1 2" key="1">
    <citation type="submission" date="2018-07" db="EMBL/GenBank/DDBJ databases">
        <title>Streptomyces species from bats.</title>
        <authorList>
            <person name="Dunlap C."/>
        </authorList>
    </citation>
    <scope>NUCLEOTIDE SEQUENCE [LARGE SCALE GENOMIC DNA]</scope>
    <source>
        <strain evidence="1 2">AC230</strain>
    </source>
</reference>
<evidence type="ECO:0000313" key="1">
    <source>
        <dbReference type="EMBL" id="RDG39064.1"/>
    </source>
</evidence>
<keyword evidence="2" id="KW-1185">Reference proteome</keyword>
<dbReference type="AlphaFoldDB" id="A0A370BFM0"/>
<proteinExistence type="predicted"/>
<accession>A0A370BFM0</accession>